<dbReference type="Proteomes" id="UP000371041">
    <property type="component" value="Chromosome"/>
</dbReference>
<name>A0A5Q3QB77_9PSEU</name>
<dbReference type="RefSeq" id="WP_154075330.1">
    <property type="nucleotide sequence ID" value="NZ_CP045929.1"/>
</dbReference>
<accession>A0A5Q3QB77</accession>
<dbReference type="KEGG" id="sace:GIY23_03410"/>
<dbReference type="EMBL" id="CP045929">
    <property type="protein sequence ID" value="QGK68725.1"/>
    <property type="molecule type" value="Genomic_DNA"/>
</dbReference>
<reference evidence="2" key="1">
    <citation type="submission" date="2019-11" db="EMBL/GenBank/DDBJ databases">
        <title>The complete genome sequence of Saccharopolyspora sp. E2A.</title>
        <authorList>
            <person name="Zhang G."/>
        </authorList>
    </citation>
    <scope>NUCLEOTIDE SEQUENCE [LARGE SCALE GENOMIC DNA]</scope>
    <source>
        <strain evidence="2">E2A</strain>
    </source>
</reference>
<proteinExistence type="predicted"/>
<sequence length="62" mass="6528">MLAQPGLQLQLNASFLLRAPAEPHSALRYPTQLAGKVAHPAGTPKTPRNLPSLVGAVRIGHP</sequence>
<organism evidence="1 2">
    <name type="scientific">Allosaccharopolyspora coralli</name>
    <dbReference type="NCBI Taxonomy" id="2665642"/>
    <lineage>
        <taxon>Bacteria</taxon>
        <taxon>Bacillati</taxon>
        <taxon>Actinomycetota</taxon>
        <taxon>Actinomycetes</taxon>
        <taxon>Pseudonocardiales</taxon>
        <taxon>Pseudonocardiaceae</taxon>
        <taxon>Allosaccharopolyspora</taxon>
    </lineage>
</organism>
<keyword evidence="2" id="KW-1185">Reference proteome</keyword>
<protein>
    <submittedName>
        <fullName evidence="1">Uncharacterized protein</fullName>
    </submittedName>
</protein>
<gene>
    <name evidence="1" type="ORF">GIY23_03410</name>
</gene>
<evidence type="ECO:0000313" key="1">
    <source>
        <dbReference type="EMBL" id="QGK68725.1"/>
    </source>
</evidence>
<evidence type="ECO:0000313" key="2">
    <source>
        <dbReference type="Proteomes" id="UP000371041"/>
    </source>
</evidence>
<dbReference type="AlphaFoldDB" id="A0A5Q3QB77"/>